<dbReference type="WBParaSite" id="BXY_0358100.1">
    <property type="protein sequence ID" value="BXY_0358100.1"/>
    <property type="gene ID" value="BXY_0358100"/>
</dbReference>
<proteinExistence type="predicted"/>
<protein>
    <submittedName>
        <fullName evidence="3">PH domain-containing protein</fullName>
    </submittedName>
</protein>
<reference evidence="3" key="1">
    <citation type="submission" date="2016-11" db="UniProtKB">
        <authorList>
            <consortium name="WormBaseParasite"/>
        </authorList>
    </citation>
    <scope>IDENTIFICATION</scope>
</reference>
<evidence type="ECO:0000256" key="1">
    <source>
        <dbReference type="SAM" id="MobiDB-lite"/>
    </source>
</evidence>
<dbReference type="Proteomes" id="UP000095284">
    <property type="component" value="Unplaced"/>
</dbReference>
<evidence type="ECO:0000313" key="2">
    <source>
        <dbReference type="Proteomes" id="UP000095284"/>
    </source>
</evidence>
<name>A0A1I7RS77_BURXY</name>
<evidence type="ECO:0000313" key="3">
    <source>
        <dbReference type="WBParaSite" id="BXY_0358100.1"/>
    </source>
</evidence>
<feature type="region of interest" description="Disordered" evidence="1">
    <location>
        <begin position="1"/>
        <end position="22"/>
    </location>
</feature>
<accession>A0A1I7RS77</accession>
<dbReference type="eggNOG" id="KOG1265">
    <property type="taxonomic scope" value="Eukaryota"/>
</dbReference>
<dbReference type="AlphaFoldDB" id="A0A1I7RS77"/>
<sequence length="199" mass="22781">MPLSGSLDAARTGRASHLLSPVHRPRLQQVKPDSLPHPIHATRIEALADQYTCRPVTIGITDDEFIFYSRALVKNPTTETVFIDEIVDVHIGNLIESSKAKSDAQVQTMLNTSVLPMNPEERITASERIVTVMYGDFIHPQPFVFMAPTGPEAKHWCQILRNISLKYYQHPQDVFYYWRRMFAKIRCCMRPDQVVTTEL</sequence>
<organism evidence="2 3">
    <name type="scientific">Bursaphelenchus xylophilus</name>
    <name type="common">Pinewood nematode worm</name>
    <name type="synonym">Aphelenchoides xylophilus</name>
    <dbReference type="NCBI Taxonomy" id="6326"/>
    <lineage>
        <taxon>Eukaryota</taxon>
        <taxon>Metazoa</taxon>
        <taxon>Ecdysozoa</taxon>
        <taxon>Nematoda</taxon>
        <taxon>Chromadorea</taxon>
        <taxon>Rhabditida</taxon>
        <taxon>Tylenchina</taxon>
        <taxon>Tylenchomorpha</taxon>
        <taxon>Aphelenchoidea</taxon>
        <taxon>Aphelenchoididae</taxon>
        <taxon>Bursaphelenchus</taxon>
    </lineage>
</organism>
<dbReference type="Gene3D" id="2.30.29.240">
    <property type="match status" value="1"/>
</dbReference>